<feature type="compositionally biased region" description="Basic and acidic residues" evidence="1">
    <location>
        <begin position="72"/>
        <end position="84"/>
    </location>
</feature>
<evidence type="ECO:0000313" key="4">
    <source>
        <dbReference type="RefSeq" id="XP_008460859.1"/>
    </source>
</evidence>
<dbReference type="OrthoDB" id="657187at2759"/>
<dbReference type="EnsemblPlants" id="MELO3C004442.2.1">
    <property type="protein sequence ID" value="MELO3C004442.2.1"/>
    <property type="gene ID" value="MELO3C004442.2"/>
</dbReference>
<reference evidence="2" key="1">
    <citation type="submission" date="2023-03" db="UniProtKB">
        <authorList>
            <consortium name="EnsemblPlants"/>
        </authorList>
    </citation>
    <scope>IDENTIFICATION</scope>
</reference>
<feature type="compositionally biased region" description="Basic residues" evidence="1">
    <location>
        <begin position="39"/>
        <end position="55"/>
    </location>
</feature>
<dbReference type="KEGG" id="cmo:103499607"/>
<reference evidence="4" key="2">
    <citation type="submission" date="2025-04" db="UniProtKB">
        <authorList>
            <consortium name="RefSeq"/>
        </authorList>
    </citation>
    <scope>IDENTIFICATION</scope>
</reference>
<protein>
    <submittedName>
        <fullName evidence="4">Uncharacterized protein LOC103499607</fullName>
    </submittedName>
</protein>
<proteinExistence type="predicted"/>
<keyword evidence="3" id="KW-1185">Reference proteome</keyword>
<accession>A0A1S3CDF1</accession>
<evidence type="ECO:0000313" key="2">
    <source>
        <dbReference type="EnsemblPlants" id="MELO3C004442.2.1"/>
    </source>
</evidence>
<dbReference type="InParanoid" id="A0A1S3CDF1"/>
<dbReference type="Gramene" id="MELO3C004442.2.1">
    <property type="protein sequence ID" value="MELO3C004442.2.1"/>
    <property type="gene ID" value="MELO3C004442.2"/>
</dbReference>
<evidence type="ECO:0000256" key="1">
    <source>
        <dbReference type="SAM" id="MobiDB-lite"/>
    </source>
</evidence>
<organism evidence="3 4">
    <name type="scientific">Cucumis melo</name>
    <name type="common">Muskmelon</name>
    <dbReference type="NCBI Taxonomy" id="3656"/>
    <lineage>
        <taxon>Eukaryota</taxon>
        <taxon>Viridiplantae</taxon>
        <taxon>Streptophyta</taxon>
        <taxon>Embryophyta</taxon>
        <taxon>Tracheophyta</taxon>
        <taxon>Spermatophyta</taxon>
        <taxon>Magnoliopsida</taxon>
        <taxon>eudicotyledons</taxon>
        <taxon>Gunneridae</taxon>
        <taxon>Pentapetalae</taxon>
        <taxon>rosids</taxon>
        <taxon>fabids</taxon>
        <taxon>Cucurbitales</taxon>
        <taxon>Cucurbitaceae</taxon>
        <taxon>Benincaseae</taxon>
        <taxon>Cucumis</taxon>
    </lineage>
</organism>
<feature type="region of interest" description="Disordered" evidence="1">
    <location>
        <begin position="39"/>
        <end position="84"/>
    </location>
</feature>
<dbReference type="Proteomes" id="UP001652600">
    <property type="component" value="Chromosome 5"/>
</dbReference>
<sequence>MDDSNEHKGNSSSSTLKEMLKSSLCLSCCLRKHRNGHHHLHHHHHHHHHGHHRRMSISSDGDSPGPLTRCSSAKDKSRSRECHDIKDRLPNFISRLGRHGRRHSASADFRYDALSYSLNFDEGYDEGHVDDEFPLRNFSSRLPASPPKSSPSSSTASREMITAFS</sequence>
<name>A0A1S3CDF1_CUCME</name>
<dbReference type="PANTHER" id="PTHR33168">
    <property type="entry name" value="STRESS INDUCED PROTEIN-RELATED"/>
    <property type="match status" value="1"/>
</dbReference>
<feature type="region of interest" description="Disordered" evidence="1">
    <location>
        <begin position="136"/>
        <end position="165"/>
    </location>
</feature>
<dbReference type="GeneID" id="103499607"/>
<dbReference type="eggNOG" id="ENOG502S8DW">
    <property type="taxonomic scope" value="Eukaryota"/>
</dbReference>
<evidence type="ECO:0000313" key="3">
    <source>
        <dbReference type="Proteomes" id="UP001652600"/>
    </source>
</evidence>
<dbReference type="RefSeq" id="XP_008460859.1">
    <property type="nucleotide sequence ID" value="XM_008462637.1"/>
</dbReference>
<gene>
    <name evidence="4" type="primary">LOC103499607</name>
    <name evidence="2" type="synonym">103499607</name>
</gene>
<dbReference type="AlphaFoldDB" id="A0A1S3CDF1"/>